<keyword evidence="1" id="KW-0862">Zinc</keyword>
<protein>
    <recommendedName>
        <fullName evidence="2">C6H2-type domain-containing protein</fullName>
    </recommendedName>
</protein>
<dbReference type="Proteomes" id="UP001165160">
    <property type="component" value="Unassembled WGS sequence"/>
</dbReference>
<dbReference type="InterPro" id="IPR031615">
    <property type="entry name" value="Zfn-C6H2"/>
</dbReference>
<reference evidence="4" key="1">
    <citation type="journal article" date="2023" name="Commun. Biol.">
        <title>Genome analysis of Parmales, the sister group of diatoms, reveals the evolutionary specialization of diatoms from phago-mixotrophs to photoautotrophs.</title>
        <authorList>
            <person name="Ban H."/>
            <person name="Sato S."/>
            <person name="Yoshikawa S."/>
            <person name="Yamada K."/>
            <person name="Nakamura Y."/>
            <person name="Ichinomiya M."/>
            <person name="Sato N."/>
            <person name="Blanc-Mathieu R."/>
            <person name="Endo H."/>
            <person name="Kuwata A."/>
            <person name="Ogata H."/>
        </authorList>
    </citation>
    <scope>NUCLEOTIDE SEQUENCE [LARGE SCALE GENOMIC DNA]</scope>
    <source>
        <strain evidence="4">NIES 3699</strain>
    </source>
</reference>
<sequence>MTSCAGCSEREATLKCPTCVKLGVNPSEINYSYCSQACFKANWKSHKKIHKSFESAALASEQSAVRSKLGGDMTNSLSFSPKLASIKVTPNDPVENTDKNFPRNLHNASEIFLLTGNVSSARTLSSSTTEIIKLLENGPDGKSTMKLGRAVICWECGYAGIPKNADMCDKVAVDIKGVCWNCGRDGETNFLKIVGGEGGEGKEVEEVPWMEKNKDLEVEGESS</sequence>
<keyword evidence="4" id="KW-1185">Reference proteome</keyword>
<evidence type="ECO:0000259" key="2">
    <source>
        <dbReference type="PROSITE" id="PS52013"/>
    </source>
</evidence>
<evidence type="ECO:0000313" key="3">
    <source>
        <dbReference type="EMBL" id="GMH87620.1"/>
    </source>
</evidence>
<comment type="caution">
    <text evidence="3">The sequence shown here is derived from an EMBL/GenBank/DDBJ whole genome shotgun (WGS) entry which is preliminary data.</text>
</comment>
<keyword evidence="1" id="KW-0863">Zinc-finger</keyword>
<comment type="similarity">
    <text evidence="1">Belongs to the peptidase M24A family. Methionine aminopeptidase type 1 subfamily.</text>
</comment>
<gene>
    <name evidence="3" type="ORF">TrVE_jg2632</name>
</gene>
<dbReference type="EMBL" id="BRXX01000074">
    <property type="protein sequence ID" value="GMH87620.1"/>
    <property type="molecule type" value="Genomic_DNA"/>
</dbReference>
<organism evidence="3 4">
    <name type="scientific">Triparma verrucosa</name>
    <dbReference type="NCBI Taxonomy" id="1606542"/>
    <lineage>
        <taxon>Eukaryota</taxon>
        <taxon>Sar</taxon>
        <taxon>Stramenopiles</taxon>
        <taxon>Ochrophyta</taxon>
        <taxon>Bolidophyceae</taxon>
        <taxon>Parmales</taxon>
        <taxon>Triparmaceae</taxon>
        <taxon>Triparma</taxon>
    </lineage>
</organism>
<dbReference type="Pfam" id="PF15801">
    <property type="entry name" value="zf-C6H2"/>
    <property type="match status" value="1"/>
</dbReference>
<evidence type="ECO:0000313" key="4">
    <source>
        <dbReference type="Proteomes" id="UP001165160"/>
    </source>
</evidence>
<accession>A0A9W7ERU3</accession>
<evidence type="ECO:0000256" key="1">
    <source>
        <dbReference type="PROSITE-ProRule" id="PRU01357"/>
    </source>
</evidence>
<proteinExistence type="inferred from homology"/>
<dbReference type="Gene3D" id="6.10.140.2220">
    <property type="match status" value="1"/>
</dbReference>
<feature type="domain" description="C6H2-type" evidence="2">
    <location>
        <begin position="1"/>
        <end position="57"/>
    </location>
</feature>
<dbReference type="GO" id="GO:0008270">
    <property type="term" value="F:zinc ion binding"/>
    <property type="evidence" value="ECO:0007669"/>
    <property type="project" value="UniProtKB-KW"/>
</dbReference>
<name>A0A9W7ERU3_9STRA</name>
<dbReference type="PROSITE" id="PS52013">
    <property type="entry name" value="ZF_C6H2"/>
    <property type="match status" value="1"/>
</dbReference>
<keyword evidence="1" id="KW-0479">Metal-binding</keyword>
<dbReference type="AlphaFoldDB" id="A0A9W7ERU3"/>